<protein>
    <submittedName>
        <fullName evidence="1">Uncharacterized protein</fullName>
    </submittedName>
</protein>
<evidence type="ECO:0000313" key="2">
    <source>
        <dbReference type="Proteomes" id="UP000593574"/>
    </source>
</evidence>
<accession>A0A7J9B778</accession>
<proteinExistence type="predicted"/>
<keyword evidence="2" id="KW-1185">Reference proteome</keyword>
<dbReference type="AlphaFoldDB" id="A0A7J9B778"/>
<dbReference type="Proteomes" id="UP000593574">
    <property type="component" value="Unassembled WGS sequence"/>
</dbReference>
<name>A0A7J9B778_9ROSI</name>
<organism evidence="1 2">
    <name type="scientific">Gossypium laxum</name>
    <dbReference type="NCBI Taxonomy" id="34288"/>
    <lineage>
        <taxon>Eukaryota</taxon>
        <taxon>Viridiplantae</taxon>
        <taxon>Streptophyta</taxon>
        <taxon>Embryophyta</taxon>
        <taxon>Tracheophyta</taxon>
        <taxon>Spermatophyta</taxon>
        <taxon>Magnoliopsida</taxon>
        <taxon>eudicotyledons</taxon>
        <taxon>Gunneridae</taxon>
        <taxon>Pentapetalae</taxon>
        <taxon>rosids</taxon>
        <taxon>malvids</taxon>
        <taxon>Malvales</taxon>
        <taxon>Malvaceae</taxon>
        <taxon>Malvoideae</taxon>
        <taxon>Gossypium</taxon>
    </lineage>
</organism>
<reference evidence="1 2" key="1">
    <citation type="journal article" date="2019" name="Genome Biol. Evol.">
        <title>Insights into the evolution of the New World diploid cottons (Gossypium, subgenus Houzingenia) based on genome sequencing.</title>
        <authorList>
            <person name="Grover C.E."/>
            <person name="Arick M.A. 2nd"/>
            <person name="Thrash A."/>
            <person name="Conover J.L."/>
            <person name="Sanders W.S."/>
            <person name="Peterson D.G."/>
            <person name="Frelichowski J.E."/>
            <person name="Scheffler J.A."/>
            <person name="Scheffler B.E."/>
            <person name="Wendel J.F."/>
        </authorList>
    </citation>
    <scope>NUCLEOTIDE SEQUENCE [LARGE SCALE GENOMIC DNA]</scope>
    <source>
        <strain evidence="1">4</strain>
        <tissue evidence="1">Leaf</tissue>
    </source>
</reference>
<dbReference type="EMBL" id="JABEZV010449963">
    <property type="protein sequence ID" value="MBA0731549.1"/>
    <property type="molecule type" value="Genomic_DNA"/>
</dbReference>
<comment type="caution">
    <text evidence="1">The sequence shown here is derived from an EMBL/GenBank/DDBJ whole genome shotgun (WGS) entry which is preliminary data.</text>
</comment>
<sequence>MNKEVSSDGVTDLDDTRGGQPSFEDKLVSITKVVGKLASWDNDLDINVLEEDVAVSREGLYPEIQFLNRVHELSDENMGQVLILISNNDYDRILTDGPWQAYGVTWLSSLGVGLDLENREHQGTTTMLGVDKDMDTTYSEAVSEDLKEDQLNG</sequence>
<gene>
    <name evidence="1" type="ORF">Golax_025405</name>
</gene>
<evidence type="ECO:0000313" key="1">
    <source>
        <dbReference type="EMBL" id="MBA0731549.1"/>
    </source>
</evidence>